<evidence type="ECO:0000256" key="3">
    <source>
        <dbReference type="ARBA" id="ARBA00022801"/>
    </source>
</evidence>
<name>A0ABU1TMF2_9FLAO</name>
<comment type="caution">
    <text evidence="5">The sequence shown here is derived from an EMBL/GenBank/DDBJ whole genome shotgun (WGS) entry which is preliminary data.</text>
</comment>
<accession>A0ABU1TMF2</accession>
<dbReference type="Gene3D" id="3.40.630.40">
    <property type="entry name" value="Zn-dependent exopeptidases"/>
    <property type="match status" value="1"/>
</dbReference>
<dbReference type="SMART" id="SM00646">
    <property type="entry name" value="Ami_3"/>
    <property type="match status" value="1"/>
</dbReference>
<evidence type="ECO:0000259" key="4">
    <source>
        <dbReference type="SMART" id="SM00646"/>
    </source>
</evidence>
<evidence type="ECO:0000256" key="2">
    <source>
        <dbReference type="ARBA" id="ARBA00011901"/>
    </source>
</evidence>
<feature type="domain" description="MurNAc-LAA" evidence="4">
    <location>
        <begin position="90"/>
        <end position="248"/>
    </location>
</feature>
<comment type="catalytic activity">
    <reaction evidence="1">
        <text>Hydrolyzes the link between N-acetylmuramoyl residues and L-amino acid residues in certain cell-wall glycopeptides.</text>
        <dbReference type="EC" id="3.5.1.28"/>
    </reaction>
</comment>
<keyword evidence="3 5" id="KW-0378">Hydrolase</keyword>
<evidence type="ECO:0000256" key="1">
    <source>
        <dbReference type="ARBA" id="ARBA00001561"/>
    </source>
</evidence>
<gene>
    <name evidence="5" type="ORF">J2X31_001149</name>
</gene>
<dbReference type="Pfam" id="PF01520">
    <property type="entry name" value="Amidase_3"/>
    <property type="match status" value="1"/>
</dbReference>
<reference evidence="5 6" key="1">
    <citation type="submission" date="2023-07" db="EMBL/GenBank/DDBJ databases">
        <title>Sorghum-associated microbial communities from plants grown in Nebraska, USA.</title>
        <authorList>
            <person name="Schachtman D."/>
        </authorList>
    </citation>
    <scope>NUCLEOTIDE SEQUENCE [LARGE SCALE GENOMIC DNA]</scope>
    <source>
        <strain evidence="5 6">3773</strain>
    </source>
</reference>
<evidence type="ECO:0000313" key="6">
    <source>
        <dbReference type="Proteomes" id="UP001255185"/>
    </source>
</evidence>
<protein>
    <recommendedName>
        <fullName evidence="2">N-acetylmuramoyl-L-alanine amidase</fullName>
        <ecNumber evidence="2">3.5.1.28</ecNumber>
    </recommendedName>
</protein>
<dbReference type="EC" id="3.5.1.28" evidence="2"/>
<dbReference type="PANTHER" id="PTHR30404">
    <property type="entry name" value="N-ACETYLMURAMOYL-L-ALANINE AMIDASE"/>
    <property type="match status" value="1"/>
</dbReference>
<evidence type="ECO:0000313" key="5">
    <source>
        <dbReference type="EMBL" id="MDR6967142.1"/>
    </source>
</evidence>
<dbReference type="GO" id="GO:0008745">
    <property type="term" value="F:N-acetylmuramoyl-L-alanine amidase activity"/>
    <property type="evidence" value="ECO:0007669"/>
    <property type="project" value="UniProtKB-EC"/>
</dbReference>
<dbReference type="EMBL" id="JAVDVI010000004">
    <property type="protein sequence ID" value="MDR6967142.1"/>
    <property type="molecule type" value="Genomic_DNA"/>
</dbReference>
<proteinExistence type="predicted"/>
<dbReference type="RefSeq" id="WP_310025128.1">
    <property type="nucleotide sequence ID" value="NZ_JAVDVI010000004.1"/>
</dbReference>
<keyword evidence="6" id="KW-1185">Reference proteome</keyword>
<organism evidence="5 6">
    <name type="scientific">Flavobacterium arsenatis</name>
    <dbReference type="NCBI Taxonomy" id="1484332"/>
    <lineage>
        <taxon>Bacteria</taxon>
        <taxon>Pseudomonadati</taxon>
        <taxon>Bacteroidota</taxon>
        <taxon>Flavobacteriia</taxon>
        <taxon>Flavobacteriales</taxon>
        <taxon>Flavobacteriaceae</taxon>
        <taxon>Flavobacterium</taxon>
    </lineage>
</organism>
<dbReference type="InterPro" id="IPR050695">
    <property type="entry name" value="N-acetylmuramoyl_amidase_3"/>
</dbReference>
<dbReference type="PANTHER" id="PTHR30404:SF0">
    <property type="entry name" value="N-ACETYLMURAMOYL-L-ALANINE AMIDASE AMIC"/>
    <property type="match status" value="1"/>
</dbReference>
<dbReference type="CDD" id="cd02696">
    <property type="entry name" value="MurNAc-LAA"/>
    <property type="match status" value="1"/>
</dbReference>
<sequence length="384" mass="42394">MNSIHKLKSFLVLLLFTISTIAFGQSSKFKVVLDAGHGGKDWGASHHGFVEKRIALNVVLELGKILEKSSNIEVIYTRKTDVFIELTERAHIANRVGANLFISIHCNGNANYAAYGTETFVMGMSRSAMNLEVAKKENQVIELEADYKLKYKGFDPNSPETTLGLNLLKEQYLDQSISIAGKIQEGFRTGLKRKSRGVKQAPIWVLDATVMPGVLVELGFLSNKEEGAYINSEKGQDELARSIANAIFSYKKEYFGSGENEQVAEKYVPKSEPEEKEVVTKEADVKKEEPKETAKTDAQGVVFKVQISASGKKLDLTPANFKGLSDLSVATDNGTLFKYMYGNTSDYSVAKQNLAEAKAKGFDSAYIIAFKDGKKVNLQDVIKN</sequence>
<dbReference type="Proteomes" id="UP001255185">
    <property type="component" value="Unassembled WGS sequence"/>
</dbReference>
<dbReference type="InterPro" id="IPR002508">
    <property type="entry name" value="MurNAc-LAA_cat"/>
</dbReference>
<dbReference type="SUPFAM" id="SSF53187">
    <property type="entry name" value="Zn-dependent exopeptidases"/>
    <property type="match status" value="1"/>
</dbReference>